<keyword evidence="2" id="KW-1185">Reference proteome</keyword>
<organism evidence="1 2">
    <name type="scientific">Daphnia pulex</name>
    <name type="common">Water flea</name>
    <dbReference type="NCBI Taxonomy" id="6669"/>
    <lineage>
        <taxon>Eukaryota</taxon>
        <taxon>Metazoa</taxon>
        <taxon>Ecdysozoa</taxon>
        <taxon>Arthropoda</taxon>
        <taxon>Crustacea</taxon>
        <taxon>Branchiopoda</taxon>
        <taxon>Diplostraca</taxon>
        <taxon>Cladocera</taxon>
        <taxon>Anomopoda</taxon>
        <taxon>Daphniidae</taxon>
        <taxon>Daphnia</taxon>
    </lineage>
</organism>
<dbReference type="Proteomes" id="UP000000305">
    <property type="component" value="Unassembled WGS sequence"/>
</dbReference>
<dbReference type="KEGG" id="dpx:DAPPUDRAFT_248496"/>
<dbReference type="AlphaFoldDB" id="E9GUS0"/>
<reference evidence="1 2" key="1">
    <citation type="journal article" date="2011" name="Science">
        <title>The ecoresponsive genome of Daphnia pulex.</title>
        <authorList>
            <person name="Colbourne J.K."/>
            <person name="Pfrender M.E."/>
            <person name="Gilbert D."/>
            <person name="Thomas W.K."/>
            <person name="Tucker A."/>
            <person name="Oakley T.H."/>
            <person name="Tokishita S."/>
            <person name="Aerts A."/>
            <person name="Arnold G.J."/>
            <person name="Basu M.K."/>
            <person name="Bauer D.J."/>
            <person name="Caceres C.E."/>
            <person name="Carmel L."/>
            <person name="Casola C."/>
            <person name="Choi J.H."/>
            <person name="Detter J.C."/>
            <person name="Dong Q."/>
            <person name="Dusheyko S."/>
            <person name="Eads B.D."/>
            <person name="Frohlich T."/>
            <person name="Geiler-Samerotte K.A."/>
            <person name="Gerlach D."/>
            <person name="Hatcher P."/>
            <person name="Jogdeo S."/>
            <person name="Krijgsveld J."/>
            <person name="Kriventseva E.V."/>
            <person name="Kultz D."/>
            <person name="Laforsch C."/>
            <person name="Lindquist E."/>
            <person name="Lopez J."/>
            <person name="Manak J.R."/>
            <person name="Muller J."/>
            <person name="Pangilinan J."/>
            <person name="Patwardhan R.P."/>
            <person name="Pitluck S."/>
            <person name="Pritham E.J."/>
            <person name="Rechtsteiner A."/>
            <person name="Rho M."/>
            <person name="Rogozin I.B."/>
            <person name="Sakarya O."/>
            <person name="Salamov A."/>
            <person name="Schaack S."/>
            <person name="Shapiro H."/>
            <person name="Shiga Y."/>
            <person name="Skalitzky C."/>
            <person name="Smith Z."/>
            <person name="Souvorov A."/>
            <person name="Sung W."/>
            <person name="Tang Z."/>
            <person name="Tsuchiya D."/>
            <person name="Tu H."/>
            <person name="Vos H."/>
            <person name="Wang M."/>
            <person name="Wolf Y.I."/>
            <person name="Yamagata H."/>
            <person name="Yamada T."/>
            <person name="Ye Y."/>
            <person name="Shaw J.R."/>
            <person name="Andrews J."/>
            <person name="Crease T.J."/>
            <person name="Tang H."/>
            <person name="Lucas S.M."/>
            <person name="Robertson H.M."/>
            <person name="Bork P."/>
            <person name="Koonin E.V."/>
            <person name="Zdobnov E.M."/>
            <person name="Grigoriev I.V."/>
            <person name="Lynch M."/>
            <person name="Boore J.L."/>
        </authorList>
    </citation>
    <scope>NUCLEOTIDE SEQUENCE [LARGE SCALE GENOMIC DNA]</scope>
</reference>
<accession>E9GUS0</accession>
<dbReference type="HOGENOM" id="CLU_2135979_0_0_1"/>
<evidence type="ECO:0000313" key="1">
    <source>
        <dbReference type="EMBL" id="EFX76895.1"/>
    </source>
</evidence>
<dbReference type="InParanoid" id="E9GUS0"/>
<name>E9GUS0_DAPPU</name>
<gene>
    <name evidence="1" type="ORF">DAPPUDRAFT_248496</name>
</gene>
<evidence type="ECO:0000313" key="2">
    <source>
        <dbReference type="Proteomes" id="UP000000305"/>
    </source>
</evidence>
<proteinExistence type="predicted"/>
<dbReference type="OrthoDB" id="10628533at2759"/>
<sequence length="113" mass="12805">MAAMMISSCCSTLEKLAPEDPTKPILVESSLDADSYNDLPILTRSNVLKSEVEVISSLKASMLTCWASVSTEDFQHLKSKMRTLEQLNDRLRKYVKVCQVHHRADFYQEAEHA</sequence>
<dbReference type="EMBL" id="GL732566">
    <property type="protein sequence ID" value="EFX76895.1"/>
    <property type="molecule type" value="Genomic_DNA"/>
</dbReference>
<protein>
    <submittedName>
        <fullName evidence="1">Uncharacterized protein</fullName>
    </submittedName>
</protein>